<dbReference type="Pfam" id="PF05354">
    <property type="entry name" value="Phage_attach"/>
    <property type="match status" value="1"/>
</dbReference>
<dbReference type="Gene3D" id="2.40.10.180">
    <property type="entry name" value="Phage tail proteins"/>
    <property type="match status" value="1"/>
</dbReference>
<proteinExistence type="predicted"/>
<dbReference type="GO" id="GO:0019068">
    <property type="term" value="P:virion assembly"/>
    <property type="evidence" value="ECO:0007669"/>
    <property type="project" value="InterPro"/>
</dbReference>
<dbReference type="RefSeq" id="WP_099212584.1">
    <property type="nucleotide sequence ID" value="NZ_BEWM01000003.1"/>
</dbReference>
<dbReference type="InterPro" id="IPR053734">
    <property type="entry name" value="Phage_Head-Tail_Connect_sf"/>
</dbReference>
<comment type="caution">
    <text evidence="1">The sequence shown here is derived from an EMBL/GenBank/DDBJ whole genome shotgun (WGS) entry which is preliminary data.</text>
</comment>
<evidence type="ECO:0008006" key="3">
    <source>
        <dbReference type="Google" id="ProtNLM"/>
    </source>
</evidence>
<gene>
    <name evidence="1" type="ORF">GCM10007867_03980</name>
</gene>
<organism evidence="1 2">
    <name type="scientific">Gluconobacter cerinus</name>
    <dbReference type="NCBI Taxonomy" id="38307"/>
    <lineage>
        <taxon>Bacteria</taxon>
        <taxon>Pseudomonadati</taxon>
        <taxon>Pseudomonadota</taxon>
        <taxon>Alphaproteobacteria</taxon>
        <taxon>Acetobacterales</taxon>
        <taxon>Acetobacteraceae</taxon>
        <taxon>Gluconobacter</taxon>
    </lineage>
</organism>
<evidence type="ECO:0000313" key="2">
    <source>
        <dbReference type="Proteomes" id="UP001156614"/>
    </source>
</evidence>
<reference evidence="2" key="1">
    <citation type="journal article" date="2019" name="Int. J. Syst. Evol. Microbiol.">
        <title>The Global Catalogue of Microorganisms (GCM) 10K type strain sequencing project: providing services to taxonomists for standard genome sequencing and annotation.</title>
        <authorList>
            <consortium name="The Broad Institute Genomics Platform"/>
            <consortium name="The Broad Institute Genome Sequencing Center for Infectious Disease"/>
            <person name="Wu L."/>
            <person name="Ma J."/>
        </authorList>
    </citation>
    <scope>NUCLEOTIDE SEQUENCE [LARGE SCALE GENOMIC DNA]</scope>
    <source>
        <strain evidence="2">NBRC 3267</strain>
    </source>
</reference>
<accession>A0AAV5NB12</accession>
<dbReference type="EMBL" id="BSNU01000001">
    <property type="protein sequence ID" value="GLQ61553.1"/>
    <property type="molecule type" value="Genomic_DNA"/>
</dbReference>
<dbReference type="AlphaFoldDB" id="A0AAV5NB12"/>
<sequence length="131" mass="14315">MIDFDKLALSPCMEAFAEPAQWQSGRLGVWNDISGIYDEAYLPVDLIGAEDGIIGSHITSAKPVLGVQQSQYAIYGCEPEQSDLIKVRGRTFRIHETQPDGRGGLLLILNDAARESDALPKYPEGFGCRSS</sequence>
<protein>
    <recommendedName>
        <fullName evidence="3">Phage protein</fullName>
    </recommendedName>
</protein>
<keyword evidence="2" id="KW-1185">Reference proteome</keyword>
<dbReference type="Proteomes" id="UP001156614">
    <property type="component" value="Unassembled WGS sequence"/>
</dbReference>
<name>A0AAV5NB12_9PROT</name>
<dbReference type="InterPro" id="IPR008018">
    <property type="entry name" value="Phage_tail_attach_FII"/>
</dbReference>
<evidence type="ECO:0000313" key="1">
    <source>
        <dbReference type="EMBL" id="GLQ61553.1"/>
    </source>
</evidence>